<dbReference type="Gene3D" id="3.40.50.1240">
    <property type="entry name" value="Phosphoglycerate mutase-like"/>
    <property type="match status" value="1"/>
</dbReference>
<dbReference type="GO" id="GO:0005737">
    <property type="term" value="C:cytoplasm"/>
    <property type="evidence" value="ECO:0007669"/>
    <property type="project" value="TreeGrafter"/>
</dbReference>
<protein>
    <submittedName>
        <fullName evidence="3">Phosphoglycerate mutase</fullName>
    </submittedName>
</protein>
<dbReference type="PANTHER" id="PTHR48100">
    <property type="entry name" value="BROAD-SPECIFICITY PHOSPHATASE YOR283W-RELATED"/>
    <property type="match status" value="1"/>
</dbReference>
<comment type="caution">
    <text evidence="3">The sequence shown here is derived from an EMBL/GenBank/DDBJ whole genome shotgun (WGS) entry which is preliminary data.</text>
</comment>
<dbReference type="EMBL" id="BOPO01000151">
    <property type="protein sequence ID" value="GIL31980.1"/>
    <property type="molecule type" value="Genomic_DNA"/>
</dbReference>
<evidence type="ECO:0000313" key="3">
    <source>
        <dbReference type="EMBL" id="GIL31980.1"/>
    </source>
</evidence>
<keyword evidence="2" id="KW-0413">Isomerase</keyword>
<evidence type="ECO:0000256" key="1">
    <source>
        <dbReference type="ARBA" id="ARBA00023152"/>
    </source>
</evidence>
<keyword evidence="1" id="KW-0324">Glycolysis</keyword>
<dbReference type="InterPro" id="IPR013078">
    <property type="entry name" value="His_Pase_superF_clade-1"/>
</dbReference>
<evidence type="ECO:0000256" key="2">
    <source>
        <dbReference type="ARBA" id="ARBA00023235"/>
    </source>
</evidence>
<dbReference type="InterPro" id="IPR029033">
    <property type="entry name" value="His_PPase_superfam"/>
</dbReference>
<dbReference type="InterPro" id="IPR001345">
    <property type="entry name" value="PG/BPGM_mutase_AS"/>
</dbReference>
<dbReference type="Proteomes" id="UP000614996">
    <property type="component" value="Unassembled WGS sequence"/>
</dbReference>
<proteinExistence type="predicted"/>
<dbReference type="CDD" id="cd07067">
    <property type="entry name" value="HP_PGM_like"/>
    <property type="match status" value="1"/>
</dbReference>
<dbReference type="PANTHER" id="PTHR48100:SF1">
    <property type="entry name" value="HISTIDINE PHOSPHATASE FAMILY PROTEIN-RELATED"/>
    <property type="match status" value="1"/>
</dbReference>
<dbReference type="AlphaFoldDB" id="A0A8J4AK02"/>
<dbReference type="RefSeq" id="WP_207129524.1">
    <property type="nucleotide sequence ID" value="NZ_BOPO01000151.1"/>
</dbReference>
<accession>A0A8J4AK02</accession>
<dbReference type="InterPro" id="IPR050275">
    <property type="entry name" value="PGM_Phosphatase"/>
</dbReference>
<dbReference type="PROSITE" id="PS00175">
    <property type="entry name" value="PG_MUTASE"/>
    <property type="match status" value="1"/>
</dbReference>
<dbReference type="GO" id="GO:0016791">
    <property type="term" value="F:phosphatase activity"/>
    <property type="evidence" value="ECO:0007669"/>
    <property type="project" value="TreeGrafter"/>
</dbReference>
<dbReference type="SUPFAM" id="SSF53254">
    <property type="entry name" value="Phosphoglycerate mutase-like"/>
    <property type="match status" value="1"/>
</dbReference>
<dbReference type="Pfam" id="PF00300">
    <property type="entry name" value="His_Phos_1"/>
    <property type="match status" value="1"/>
</dbReference>
<reference evidence="4" key="1">
    <citation type="journal article" date="2021" name="Int. J. Syst. Evol. Microbiol.">
        <title>Actinocatenispora comari sp. nov., an endophytic actinomycete isolated from aerial parts of Comarum salesowianum.</title>
        <authorList>
            <person name="Oyunbileg N."/>
            <person name="Iizaka Y."/>
            <person name="Hamada M."/>
            <person name="Davaapurev B.O."/>
            <person name="Fukumoto A."/>
            <person name="Tsetseg B."/>
            <person name="Kato F."/>
            <person name="Tamura T."/>
            <person name="Batkhuu J."/>
            <person name="Anzai Y."/>
        </authorList>
    </citation>
    <scope>NUCLEOTIDE SEQUENCE [LARGE SCALE GENOMIC DNA]</scope>
    <source>
        <strain evidence="4">NUM-2625</strain>
    </source>
</reference>
<gene>
    <name evidence="3" type="ORF">NUM_72340</name>
</gene>
<keyword evidence="4" id="KW-1185">Reference proteome</keyword>
<organism evidence="3 4">
    <name type="scientific">Actinocatenispora comari</name>
    <dbReference type="NCBI Taxonomy" id="2807577"/>
    <lineage>
        <taxon>Bacteria</taxon>
        <taxon>Bacillati</taxon>
        <taxon>Actinomycetota</taxon>
        <taxon>Actinomycetes</taxon>
        <taxon>Micromonosporales</taxon>
        <taxon>Micromonosporaceae</taxon>
        <taxon>Actinocatenispora</taxon>
    </lineage>
</organism>
<dbReference type="SMART" id="SM00855">
    <property type="entry name" value="PGAM"/>
    <property type="match status" value="1"/>
</dbReference>
<evidence type="ECO:0000313" key="4">
    <source>
        <dbReference type="Proteomes" id="UP000614996"/>
    </source>
</evidence>
<sequence length="248" mass="25811">MTRRVVLVRHGQSTANVDHSLTCAIPGVPLSPLGERQVARLAADWPAEYPPDVVWSSPMARAVQTAEPLAARYGTPVRVHPAGHEALIGTLHGSTDPADAALVATTFARWRDDLTPRLPGGEDGTDLVRRLRTVLSDVLAELPAGGTAVLVGHGTLFVVGVPRLATGLSRHVPELPNAGRAVLLAPDTGTAGLTPATPGGVVAPTAEGAGHGTETIHRATDDRTVADAGRLRVVSWAGDGRDQREGRP</sequence>
<name>A0A8J4AK02_9ACTN</name>